<dbReference type="Gene3D" id="1.20.1440.180">
    <property type="entry name" value="KEN domain"/>
    <property type="match status" value="2"/>
</dbReference>
<feature type="region of interest" description="Disordered" evidence="8">
    <location>
        <begin position="1"/>
        <end position="70"/>
    </location>
</feature>
<dbReference type="PROSITE" id="PS00109">
    <property type="entry name" value="PROTEIN_KINASE_TYR"/>
    <property type="match status" value="1"/>
</dbReference>
<dbReference type="SMART" id="SM00219">
    <property type="entry name" value="TyrKc"/>
    <property type="match status" value="1"/>
</dbReference>
<dbReference type="PROSITE" id="PS51392">
    <property type="entry name" value="KEN"/>
    <property type="match status" value="1"/>
</dbReference>
<organism evidence="11 12">
    <name type="scientific">Eucalyptus globulus</name>
    <name type="common">Tasmanian blue gum</name>
    <dbReference type="NCBI Taxonomy" id="34317"/>
    <lineage>
        <taxon>Eukaryota</taxon>
        <taxon>Viridiplantae</taxon>
        <taxon>Streptophyta</taxon>
        <taxon>Embryophyta</taxon>
        <taxon>Tracheophyta</taxon>
        <taxon>Spermatophyta</taxon>
        <taxon>Magnoliopsida</taxon>
        <taxon>eudicotyledons</taxon>
        <taxon>Gunneridae</taxon>
        <taxon>Pentapetalae</taxon>
        <taxon>rosids</taxon>
        <taxon>malvids</taxon>
        <taxon>Myrtales</taxon>
        <taxon>Myrtaceae</taxon>
        <taxon>Myrtoideae</taxon>
        <taxon>Eucalypteae</taxon>
        <taxon>Eucalyptus</taxon>
    </lineage>
</organism>
<dbReference type="InterPro" id="IPR020635">
    <property type="entry name" value="Tyr_kinase_cat_dom"/>
</dbReference>
<keyword evidence="5" id="KW-0547">Nucleotide-binding</keyword>
<dbReference type="FunFam" id="1.10.510.10:FF:000463">
    <property type="entry name" value="Serine/threonine-protein kinase/endoribonuclease IRE1a"/>
    <property type="match status" value="1"/>
</dbReference>
<dbReference type="EMBL" id="JBJKBG010000010">
    <property type="protein sequence ID" value="KAL3720652.1"/>
    <property type="molecule type" value="Genomic_DNA"/>
</dbReference>
<dbReference type="PANTHER" id="PTHR13954">
    <property type="entry name" value="IRE1-RELATED"/>
    <property type="match status" value="1"/>
</dbReference>
<dbReference type="FunFam" id="3.30.200.20:FF:000077">
    <property type="entry name" value="Putative Serine/threonine-protein kinase/endoribonuclease IRE1"/>
    <property type="match status" value="1"/>
</dbReference>
<feature type="compositionally biased region" description="Basic and acidic residues" evidence="8">
    <location>
        <begin position="1"/>
        <end position="19"/>
    </location>
</feature>
<keyword evidence="12" id="KW-1185">Reference proteome</keyword>
<evidence type="ECO:0000256" key="4">
    <source>
        <dbReference type="ARBA" id="ARBA00022729"/>
    </source>
</evidence>
<dbReference type="GO" id="GO:0005524">
    <property type="term" value="F:ATP binding"/>
    <property type="evidence" value="ECO:0007669"/>
    <property type="project" value="UniProtKB-KW"/>
</dbReference>
<dbReference type="Pfam" id="PF00069">
    <property type="entry name" value="Pkinase"/>
    <property type="match status" value="1"/>
</dbReference>
<proteinExistence type="predicted"/>
<dbReference type="SUPFAM" id="SSF56112">
    <property type="entry name" value="Protein kinase-like (PK-like)"/>
    <property type="match status" value="1"/>
</dbReference>
<evidence type="ECO:0000256" key="1">
    <source>
        <dbReference type="ARBA" id="ARBA00012513"/>
    </source>
</evidence>
<comment type="caution">
    <text evidence="11">The sequence shown here is derived from an EMBL/GenBank/DDBJ whole genome shotgun (WGS) entry which is preliminary data.</text>
</comment>
<keyword evidence="2" id="KW-0723">Serine/threonine-protein kinase</keyword>
<evidence type="ECO:0000259" key="10">
    <source>
        <dbReference type="PROSITE" id="PS51392"/>
    </source>
</evidence>
<dbReference type="Pfam" id="PF06479">
    <property type="entry name" value="Ribonuc_2-5A"/>
    <property type="match status" value="2"/>
</dbReference>
<evidence type="ECO:0000256" key="5">
    <source>
        <dbReference type="ARBA" id="ARBA00022741"/>
    </source>
</evidence>
<dbReference type="InterPro" id="IPR008266">
    <property type="entry name" value="Tyr_kinase_AS"/>
</dbReference>
<feature type="domain" description="Protein kinase" evidence="9">
    <location>
        <begin position="80"/>
        <end position="369"/>
    </location>
</feature>
<feature type="compositionally biased region" description="Basic and acidic residues" evidence="8">
    <location>
        <begin position="29"/>
        <end position="49"/>
    </location>
</feature>
<keyword evidence="6" id="KW-0418">Kinase</keyword>
<dbReference type="AlphaFoldDB" id="A0ABD3J4G2"/>
<dbReference type="InterPro" id="IPR038357">
    <property type="entry name" value="KEN_sf"/>
</dbReference>
<dbReference type="InterPro" id="IPR010513">
    <property type="entry name" value="KEN_dom"/>
</dbReference>
<dbReference type="PANTHER" id="PTHR13954:SF6">
    <property type="entry name" value="NON-SPECIFIC SERINE_THREONINE PROTEIN KINASE"/>
    <property type="match status" value="1"/>
</dbReference>
<keyword evidence="4" id="KW-0732">Signal</keyword>
<evidence type="ECO:0000256" key="8">
    <source>
        <dbReference type="SAM" id="MobiDB-lite"/>
    </source>
</evidence>
<keyword evidence="7" id="KW-0067">ATP-binding</keyword>
<name>A0ABD3J4G2_EUCGL</name>
<dbReference type="Gene3D" id="1.10.510.10">
    <property type="entry name" value="Transferase(Phosphotransferase) domain 1"/>
    <property type="match status" value="1"/>
</dbReference>
<accession>A0ABD3J4G2</accession>
<keyword evidence="3" id="KW-0808">Transferase</keyword>
<dbReference type="Proteomes" id="UP001634007">
    <property type="component" value="Unassembled WGS sequence"/>
</dbReference>
<feature type="domain" description="KEN" evidence="10">
    <location>
        <begin position="372"/>
        <end position="534"/>
    </location>
</feature>
<dbReference type="InterPro" id="IPR011009">
    <property type="entry name" value="Kinase-like_dom_sf"/>
</dbReference>
<protein>
    <recommendedName>
        <fullName evidence="1">non-specific serine/threonine protein kinase</fullName>
        <ecNumber evidence="1">2.7.11.1</ecNumber>
    </recommendedName>
</protein>
<evidence type="ECO:0000313" key="12">
    <source>
        <dbReference type="Proteomes" id="UP001634007"/>
    </source>
</evidence>
<sequence>MSDPIIDREEVSSLDRDATIPEVESSSEIEGHGSLDRKDDRVSSENEGRLHKRRSEYNPGTEYSNFPGGGNGERSIGKLCVSRTEIGRGSNGTIVVEGSYEGRAVAVKRMVLGHHEIAYNEIRNLMESDKHPNIVRYYGMEQNDDFMFLALEHAVCSLDDLIQAYSDSPINSFNNPALVGYKKKLDSIRVRMQDVELWRADGHPSPLLLNLMRGVVLGLVHLHNLRLIHRDLRPQNVLITENRSLVSSLVAQLSDMGITKCLPEDKFSLESPATGCGSLGWQAPEQLLHEHQTRAMDMFNLGLVLFFCITRGRHPFGKLLERSINIENNKKDLFWVEFIPEAHDLISRLLEWDYKLRPKASEVLCHPFFWNSEMRLSFFRDTSDRIQLEAERAPNSDLLNELESKAPLVFGKNWDDKIEPIFLANILKSNRRCNCSHLRDLLQVVRNKRSHYIEIPEEVQVLALCVELLIISVAASVTFHILDHANFWQELLGPVPEDCYNYFTKRFPRLLIESYGVVSQFCKEEEGFRKYFDSNAFCT</sequence>
<dbReference type="PROSITE" id="PS50011">
    <property type="entry name" value="PROTEIN_KINASE_DOM"/>
    <property type="match status" value="1"/>
</dbReference>
<evidence type="ECO:0000259" key="9">
    <source>
        <dbReference type="PROSITE" id="PS50011"/>
    </source>
</evidence>
<reference evidence="11 12" key="1">
    <citation type="submission" date="2024-11" db="EMBL/GenBank/DDBJ databases">
        <title>Chromosome-level genome assembly of Eucalyptus globulus Labill. provides insights into its genome evolution.</title>
        <authorList>
            <person name="Li X."/>
        </authorList>
    </citation>
    <scope>NUCLEOTIDE SEQUENCE [LARGE SCALE GENOMIC DNA]</scope>
    <source>
        <strain evidence="11">CL2024</strain>
        <tissue evidence="11">Fresh tender leaves</tissue>
    </source>
</reference>
<dbReference type="EC" id="2.7.11.1" evidence="1"/>
<evidence type="ECO:0000313" key="11">
    <source>
        <dbReference type="EMBL" id="KAL3720652.1"/>
    </source>
</evidence>
<evidence type="ECO:0000256" key="3">
    <source>
        <dbReference type="ARBA" id="ARBA00022679"/>
    </source>
</evidence>
<dbReference type="InterPro" id="IPR045133">
    <property type="entry name" value="IRE1/2-like"/>
</dbReference>
<gene>
    <name evidence="11" type="ORF">ACJRO7_005468</name>
</gene>
<evidence type="ECO:0000256" key="6">
    <source>
        <dbReference type="ARBA" id="ARBA00022777"/>
    </source>
</evidence>
<dbReference type="InterPro" id="IPR000719">
    <property type="entry name" value="Prot_kinase_dom"/>
</dbReference>
<evidence type="ECO:0000256" key="2">
    <source>
        <dbReference type="ARBA" id="ARBA00022527"/>
    </source>
</evidence>
<dbReference type="Gene3D" id="3.30.200.20">
    <property type="entry name" value="Phosphorylase Kinase, domain 1"/>
    <property type="match status" value="1"/>
</dbReference>
<evidence type="ECO:0000256" key="7">
    <source>
        <dbReference type="ARBA" id="ARBA00022840"/>
    </source>
</evidence>
<dbReference type="GO" id="GO:0004674">
    <property type="term" value="F:protein serine/threonine kinase activity"/>
    <property type="evidence" value="ECO:0007669"/>
    <property type="project" value="UniProtKB-KW"/>
</dbReference>